<gene>
    <name evidence="1" type="ORF">E2C01_094533</name>
</gene>
<dbReference type="EMBL" id="VSRR010117087">
    <property type="protein sequence ID" value="MPC99137.1"/>
    <property type="molecule type" value="Genomic_DNA"/>
</dbReference>
<reference evidence="1 2" key="1">
    <citation type="submission" date="2019-05" db="EMBL/GenBank/DDBJ databases">
        <title>Another draft genome of Portunus trituberculatus and its Hox gene families provides insights of decapod evolution.</title>
        <authorList>
            <person name="Jeong J.-H."/>
            <person name="Song I."/>
            <person name="Kim S."/>
            <person name="Choi T."/>
            <person name="Kim D."/>
            <person name="Ryu S."/>
            <person name="Kim W."/>
        </authorList>
    </citation>
    <scope>NUCLEOTIDE SEQUENCE [LARGE SCALE GENOMIC DNA]</scope>
    <source>
        <tissue evidence="1">Muscle</tissue>
    </source>
</reference>
<comment type="caution">
    <text evidence="1">The sequence shown here is derived from an EMBL/GenBank/DDBJ whole genome shotgun (WGS) entry which is preliminary data.</text>
</comment>
<proteinExistence type="predicted"/>
<name>A0A5B7K0Y6_PORTR</name>
<accession>A0A5B7K0Y6</accession>
<evidence type="ECO:0000313" key="1">
    <source>
        <dbReference type="EMBL" id="MPC99137.1"/>
    </source>
</evidence>
<evidence type="ECO:0000313" key="2">
    <source>
        <dbReference type="Proteomes" id="UP000324222"/>
    </source>
</evidence>
<sequence>MGIRIGKTLTINPISIMTRFHIHSAYNLFGDFIQL</sequence>
<dbReference type="AlphaFoldDB" id="A0A5B7K0Y6"/>
<dbReference type="Proteomes" id="UP000324222">
    <property type="component" value="Unassembled WGS sequence"/>
</dbReference>
<keyword evidence="2" id="KW-1185">Reference proteome</keyword>
<organism evidence="1 2">
    <name type="scientific">Portunus trituberculatus</name>
    <name type="common">Swimming crab</name>
    <name type="synonym">Neptunus trituberculatus</name>
    <dbReference type="NCBI Taxonomy" id="210409"/>
    <lineage>
        <taxon>Eukaryota</taxon>
        <taxon>Metazoa</taxon>
        <taxon>Ecdysozoa</taxon>
        <taxon>Arthropoda</taxon>
        <taxon>Crustacea</taxon>
        <taxon>Multicrustacea</taxon>
        <taxon>Malacostraca</taxon>
        <taxon>Eumalacostraca</taxon>
        <taxon>Eucarida</taxon>
        <taxon>Decapoda</taxon>
        <taxon>Pleocyemata</taxon>
        <taxon>Brachyura</taxon>
        <taxon>Eubrachyura</taxon>
        <taxon>Portunoidea</taxon>
        <taxon>Portunidae</taxon>
        <taxon>Portuninae</taxon>
        <taxon>Portunus</taxon>
    </lineage>
</organism>
<protein>
    <submittedName>
        <fullName evidence="1">Uncharacterized protein</fullName>
    </submittedName>
</protein>